<evidence type="ECO:0000313" key="3">
    <source>
        <dbReference type="Proteomes" id="UP000319732"/>
    </source>
</evidence>
<feature type="domain" description="YbaK/aminoacyl-tRNA synthetase-associated" evidence="1">
    <location>
        <begin position="33"/>
        <end position="140"/>
    </location>
</feature>
<dbReference type="EMBL" id="VHSG01000005">
    <property type="protein sequence ID" value="TQV84785.1"/>
    <property type="molecule type" value="Genomic_DNA"/>
</dbReference>
<comment type="caution">
    <text evidence="2">The sequence shown here is derived from an EMBL/GenBank/DDBJ whole genome shotgun (WGS) entry which is preliminary data.</text>
</comment>
<gene>
    <name evidence="2" type="ORF">FKG94_04510</name>
</gene>
<dbReference type="InterPro" id="IPR007214">
    <property type="entry name" value="YbaK/aa-tRNA-synth-assoc-dom"/>
</dbReference>
<dbReference type="PANTHER" id="PTHR30411:SF9">
    <property type="entry name" value="MULTIFUNCTIONAL SER_THR-TRNA DEACYLASE PROXP-Y"/>
    <property type="match status" value="1"/>
</dbReference>
<sequence length="166" mass="18895">MGIAITLKNYLQANRVAFDLLHHHYAEGSHNTACAARIPSRSLAKAVVFRDEDFYYTLAVIPSDRKVRRHTLNQIFDRHLELADEEELDRLFSDCARGAVPALGQAYGVNVIWDEQLLDVDDIWMQAGDHEHLIHISRRQFEILMETTLREKFSAEAPGPALKKAG</sequence>
<dbReference type="AlphaFoldDB" id="A0A545U5N3"/>
<organism evidence="2 3">
    <name type="scientific">Exilibacterium tricleocarpae</name>
    <dbReference type="NCBI Taxonomy" id="2591008"/>
    <lineage>
        <taxon>Bacteria</taxon>
        <taxon>Pseudomonadati</taxon>
        <taxon>Pseudomonadota</taxon>
        <taxon>Gammaproteobacteria</taxon>
        <taxon>Cellvibrionales</taxon>
        <taxon>Cellvibrionaceae</taxon>
        <taxon>Exilibacterium</taxon>
    </lineage>
</organism>
<reference evidence="2 3" key="1">
    <citation type="submission" date="2019-06" db="EMBL/GenBank/DDBJ databases">
        <title>Whole genome sequence for Cellvibrionaceae sp. R142.</title>
        <authorList>
            <person name="Wang G."/>
        </authorList>
    </citation>
    <scope>NUCLEOTIDE SEQUENCE [LARGE SCALE GENOMIC DNA]</scope>
    <source>
        <strain evidence="2 3">R142</strain>
    </source>
</reference>
<dbReference type="GO" id="GO:0002161">
    <property type="term" value="F:aminoacyl-tRNA deacylase activity"/>
    <property type="evidence" value="ECO:0007669"/>
    <property type="project" value="InterPro"/>
</dbReference>
<evidence type="ECO:0000313" key="2">
    <source>
        <dbReference type="EMBL" id="TQV84785.1"/>
    </source>
</evidence>
<dbReference type="OrthoDB" id="9786549at2"/>
<dbReference type="PANTHER" id="PTHR30411">
    <property type="entry name" value="CYTOPLASMIC PROTEIN"/>
    <property type="match status" value="1"/>
</dbReference>
<protein>
    <submittedName>
        <fullName evidence="2">YbaK/EbsC family protein</fullName>
    </submittedName>
</protein>
<name>A0A545U5N3_9GAMM</name>
<dbReference type="InterPro" id="IPR036754">
    <property type="entry name" value="YbaK/aa-tRNA-synt-asso_dom_sf"/>
</dbReference>
<dbReference type="Gene3D" id="3.90.960.10">
    <property type="entry name" value="YbaK/aminoacyl-tRNA synthetase-associated domain"/>
    <property type="match status" value="1"/>
</dbReference>
<evidence type="ECO:0000259" key="1">
    <source>
        <dbReference type="Pfam" id="PF04073"/>
    </source>
</evidence>
<proteinExistence type="predicted"/>
<accession>A0A545U5N3</accession>
<keyword evidence="3" id="KW-1185">Reference proteome</keyword>
<dbReference type="CDD" id="cd04332">
    <property type="entry name" value="YbaK_like"/>
    <property type="match status" value="1"/>
</dbReference>
<dbReference type="RefSeq" id="WP_142902991.1">
    <property type="nucleotide sequence ID" value="NZ_ML660088.1"/>
</dbReference>
<dbReference type="Pfam" id="PF04073">
    <property type="entry name" value="tRNA_edit"/>
    <property type="match status" value="1"/>
</dbReference>
<dbReference type="Proteomes" id="UP000319732">
    <property type="component" value="Unassembled WGS sequence"/>
</dbReference>
<dbReference type="SUPFAM" id="SSF55826">
    <property type="entry name" value="YbaK/ProRS associated domain"/>
    <property type="match status" value="1"/>
</dbReference>